<comment type="caution">
    <text evidence="2">The sequence shown here is derived from an EMBL/GenBank/DDBJ whole genome shotgun (WGS) entry which is preliminary data.</text>
</comment>
<reference evidence="2 3" key="1">
    <citation type="submission" date="2023-08" db="EMBL/GenBank/DDBJ databases">
        <title>Rhodoferax potami sp. nov. and Rhodoferax mekongensis sp. nov., isolated from the Mekong River in Thailand.</title>
        <authorList>
            <person name="Kitikhun S."/>
            <person name="Charoenyingcharoen P."/>
            <person name="Siriarchawattana P."/>
            <person name="Likhitrattanapisal S."/>
            <person name="Nilsakha T."/>
            <person name="Chanpet A."/>
            <person name="Rattanawaree P."/>
            <person name="Ingsriswang S."/>
        </authorList>
    </citation>
    <scope>NUCLEOTIDE SEQUENCE [LARGE SCALE GENOMIC DNA]</scope>
    <source>
        <strain evidence="2 3">TBRC 17660</strain>
    </source>
</reference>
<name>A0ABU3KIL6_9BURK</name>
<organism evidence="2 3">
    <name type="scientific">Rhodoferax potami</name>
    <dbReference type="NCBI Taxonomy" id="3068338"/>
    <lineage>
        <taxon>Bacteria</taxon>
        <taxon>Pseudomonadati</taxon>
        <taxon>Pseudomonadota</taxon>
        <taxon>Betaproteobacteria</taxon>
        <taxon>Burkholderiales</taxon>
        <taxon>Comamonadaceae</taxon>
        <taxon>Rhodoferax</taxon>
    </lineage>
</organism>
<keyword evidence="1" id="KW-1133">Transmembrane helix</keyword>
<accession>A0ABU3KIL6</accession>
<keyword evidence="3" id="KW-1185">Reference proteome</keyword>
<evidence type="ECO:0000256" key="1">
    <source>
        <dbReference type="SAM" id="Phobius"/>
    </source>
</evidence>
<evidence type="ECO:0000313" key="2">
    <source>
        <dbReference type="EMBL" id="MDT7517416.1"/>
    </source>
</evidence>
<gene>
    <name evidence="2" type="ORF">RAE19_01440</name>
</gene>
<protein>
    <recommendedName>
        <fullName evidence="4">DUF883 domain-containing protein</fullName>
    </recommendedName>
</protein>
<keyword evidence="1" id="KW-0472">Membrane</keyword>
<evidence type="ECO:0008006" key="4">
    <source>
        <dbReference type="Google" id="ProtNLM"/>
    </source>
</evidence>
<proteinExistence type="predicted"/>
<keyword evidence="1" id="KW-0812">Transmembrane</keyword>
<dbReference type="EMBL" id="JAVBIK010000001">
    <property type="protein sequence ID" value="MDT7517416.1"/>
    <property type="molecule type" value="Genomic_DNA"/>
</dbReference>
<evidence type="ECO:0000313" key="3">
    <source>
        <dbReference type="Proteomes" id="UP001321700"/>
    </source>
</evidence>
<dbReference type="RefSeq" id="WP_313873243.1">
    <property type="nucleotide sequence ID" value="NZ_JAVBIK010000001.1"/>
</dbReference>
<feature type="transmembrane region" description="Helical" evidence="1">
    <location>
        <begin position="73"/>
        <end position="91"/>
    </location>
</feature>
<sequence>MSYSNPLSNALGANGPLESDVMPVLNHAAQQADGLLQRGADALRENRTFFKEGAERTQAQVNTYVREEPLKSLLMAAAAGAVLMGVVGLMLRGRSHHSH</sequence>
<dbReference type="Proteomes" id="UP001321700">
    <property type="component" value="Unassembled WGS sequence"/>
</dbReference>